<evidence type="ECO:0008006" key="4">
    <source>
        <dbReference type="Google" id="ProtNLM"/>
    </source>
</evidence>
<feature type="compositionally biased region" description="Low complexity" evidence="1">
    <location>
        <begin position="460"/>
        <end position="469"/>
    </location>
</feature>
<evidence type="ECO:0000313" key="3">
    <source>
        <dbReference type="Proteomes" id="UP001321760"/>
    </source>
</evidence>
<reference evidence="2" key="1">
    <citation type="journal article" date="2023" name="Mol. Phylogenet. Evol.">
        <title>Genome-scale phylogeny and comparative genomics of the fungal order Sordariales.</title>
        <authorList>
            <person name="Hensen N."/>
            <person name="Bonometti L."/>
            <person name="Westerberg I."/>
            <person name="Brannstrom I.O."/>
            <person name="Guillou S."/>
            <person name="Cros-Aarteil S."/>
            <person name="Calhoun S."/>
            <person name="Haridas S."/>
            <person name="Kuo A."/>
            <person name="Mondo S."/>
            <person name="Pangilinan J."/>
            <person name="Riley R."/>
            <person name="LaButti K."/>
            <person name="Andreopoulos B."/>
            <person name="Lipzen A."/>
            <person name="Chen C."/>
            <person name="Yan M."/>
            <person name="Daum C."/>
            <person name="Ng V."/>
            <person name="Clum A."/>
            <person name="Steindorff A."/>
            <person name="Ohm R.A."/>
            <person name="Martin F."/>
            <person name="Silar P."/>
            <person name="Natvig D.O."/>
            <person name="Lalanne C."/>
            <person name="Gautier V."/>
            <person name="Ament-Velasquez S.L."/>
            <person name="Kruys A."/>
            <person name="Hutchinson M.I."/>
            <person name="Powell A.J."/>
            <person name="Barry K."/>
            <person name="Miller A.N."/>
            <person name="Grigoriev I.V."/>
            <person name="Debuchy R."/>
            <person name="Gladieux P."/>
            <person name="Hiltunen Thoren M."/>
            <person name="Johannesson H."/>
        </authorList>
    </citation>
    <scope>NUCLEOTIDE SEQUENCE</scope>
    <source>
        <strain evidence="2">PSN243</strain>
    </source>
</reference>
<sequence>MDPPSRRAAQAQPGGTRPSSGFPSPTPDYARINPKFNDDCQRMVFAVQQSLPESVRRVVRDNWEKCLLGSEFHQAFILNASIHHALPSITRRAVRDFGRKMVTESRDELIDHFTVADLDAVVDRILAKASDSFLDKCLEKRLLTIEAKPLINALAKAERLGYDPSDVVQEDHHERVIPQEAYPGAGPAASTSFAQQRTSQPPQPPQSYSPAAQTSQCARCFRTFAYAEPYNYHVRNSVCSVQPPTSEGFKHACGPCGQGFTTEEERQAHENSRVCGGYVPKTPRGPGRPPRAAPIPQGTPVTILPSMQTPGPNGYPVQQPQPQSTPAQMQSVSRRAASVAATPTGSPNPADPYAHLSPEDLAKMNAELQDAEAKYAPRFKEAEQYPDETIRRQKIEGLRNSFGTKQSMIRKKYGVRLRERRTKAEIQAEKERLGIKRAERAEREKARAALGAVTGVSGVGSSPAPGVRPAGSSGWVAANTPRASSVWEEHDAKRRRMDEAGGFHTYKSGADVTPTRKPISTLSVEQMGGGLSGSTATAETYDPTLPPPSQPAKVYEEAGARVEIHKPTQAPANGTPERPSPVSSGTPSGDAHQEGASAAPSTTQPISVDDSSGSSDDEDIPSTLPPQQKRKSLTPHRGGAAVMS</sequence>
<feature type="region of interest" description="Disordered" evidence="1">
    <location>
        <begin position="1"/>
        <end position="28"/>
    </location>
</feature>
<comment type="caution">
    <text evidence="2">The sequence shown here is derived from an EMBL/GenBank/DDBJ whole genome shotgun (WGS) entry which is preliminary data.</text>
</comment>
<feature type="compositionally biased region" description="Basic and acidic residues" evidence="1">
    <location>
        <begin position="487"/>
        <end position="501"/>
    </location>
</feature>
<organism evidence="2 3">
    <name type="scientific">Podospora aff. communis PSN243</name>
    <dbReference type="NCBI Taxonomy" id="3040156"/>
    <lineage>
        <taxon>Eukaryota</taxon>
        <taxon>Fungi</taxon>
        <taxon>Dikarya</taxon>
        <taxon>Ascomycota</taxon>
        <taxon>Pezizomycotina</taxon>
        <taxon>Sordariomycetes</taxon>
        <taxon>Sordariomycetidae</taxon>
        <taxon>Sordariales</taxon>
        <taxon>Podosporaceae</taxon>
        <taxon>Podospora</taxon>
    </lineage>
</organism>
<feature type="region of interest" description="Disordered" evidence="1">
    <location>
        <begin position="268"/>
        <end position="353"/>
    </location>
</feature>
<dbReference type="AlphaFoldDB" id="A0AAV9H429"/>
<evidence type="ECO:0000256" key="1">
    <source>
        <dbReference type="SAM" id="MobiDB-lite"/>
    </source>
</evidence>
<protein>
    <recommendedName>
        <fullName evidence="4">C2H2-type domain-containing protein</fullName>
    </recommendedName>
</protein>
<gene>
    <name evidence="2" type="ORF">QBC34DRAFT_290341</name>
</gene>
<feature type="region of interest" description="Disordered" evidence="1">
    <location>
        <begin position="460"/>
        <end position="644"/>
    </location>
</feature>
<proteinExistence type="predicted"/>
<feature type="compositionally biased region" description="Low complexity" evidence="1">
    <location>
        <begin position="331"/>
        <end position="341"/>
    </location>
</feature>
<dbReference type="Proteomes" id="UP001321760">
    <property type="component" value="Unassembled WGS sequence"/>
</dbReference>
<feature type="compositionally biased region" description="Polar residues" evidence="1">
    <location>
        <begin position="305"/>
        <end position="330"/>
    </location>
</feature>
<accession>A0AAV9H429</accession>
<name>A0AAV9H429_9PEZI</name>
<feature type="compositionally biased region" description="Basic and acidic residues" evidence="1">
    <location>
        <begin position="554"/>
        <end position="566"/>
    </location>
</feature>
<keyword evidence="3" id="KW-1185">Reference proteome</keyword>
<evidence type="ECO:0000313" key="2">
    <source>
        <dbReference type="EMBL" id="KAK4454288.1"/>
    </source>
</evidence>
<reference evidence="2" key="2">
    <citation type="submission" date="2023-05" db="EMBL/GenBank/DDBJ databases">
        <authorList>
            <consortium name="Lawrence Berkeley National Laboratory"/>
            <person name="Steindorff A."/>
            <person name="Hensen N."/>
            <person name="Bonometti L."/>
            <person name="Westerberg I."/>
            <person name="Brannstrom I.O."/>
            <person name="Guillou S."/>
            <person name="Cros-Aarteil S."/>
            <person name="Calhoun S."/>
            <person name="Haridas S."/>
            <person name="Kuo A."/>
            <person name="Mondo S."/>
            <person name="Pangilinan J."/>
            <person name="Riley R."/>
            <person name="Labutti K."/>
            <person name="Andreopoulos B."/>
            <person name="Lipzen A."/>
            <person name="Chen C."/>
            <person name="Yanf M."/>
            <person name="Daum C."/>
            <person name="Ng V."/>
            <person name="Clum A."/>
            <person name="Ohm R."/>
            <person name="Martin F."/>
            <person name="Silar P."/>
            <person name="Natvig D."/>
            <person name="Lalanne C."/>
            <person name="Gautier V."/>
            <person name="Ament-Velasquez S.L."/>
            <person name="Kruys A."/>
            <person name="Hutchinson M.I."/>
            <person name="Powell A.J."/>
            <person name="Barry K."/>
            <person name="Miller A.N."/>
            <person name="Grigoriev I.V."/>
            <person name="Debuchy R."/>
            <person name="Gladieux P."/>
            <person name="Thoren M.H."/>
            <person name="Johannesson H."/>
        </authorList>
    </citation>
    <scope>NUCLEOTIDE SEQUENCE</scope>
    <source>
        <strain evidence="2">PSN243</strain>
    </source>
</reference>
<feature type="region of interest" description="Disordered" evidence="1">
    <location>
        <begin position="181"/>
        <end position="211"/>
    </location>
</feature>
<dbReference type="EMBL" id="MU865917">
    <property type="protein sequence ID" value="KAK4454288.1"/>
    <property type="molecule type" value="Genomic_DNA"/>
</dbReference>